<accession>A0ABV2ZLE7</accession>
<feature type="region of interest" description="Disordered" evidence="1">
    <location>
        <begin position="182"/>
        <end position="217"/>
    </location>
</feature>
<keyword evidence="3" id="KW-1185">Reference proteome</keyword>
<dbReference type="RefSeq" id="WP_361704515.1">
    <property type="nucleotide sequence ID" value="NZ_JBEZVE010000012.1"/>
</dbReference>
<comment type="caution">
    <text evidence="2">The sequence shown here is derived from an EMBL/GenBank/DDBJ whole genome shotgun (WGS) entry which is preliminary data.</text>
</comment>
<evidence type="ECO:0000313" key="2">
    <source>
        <dbReference type="EMBL" id="MEU3783384.1"/>
    </source>
</evidence>
<feature type="compositionally biased region" description="Basic and acidic residues" evidence="1">
    <location>
        <begin position="189"/>
        <end position="198"/>
    </location>
</feature>
<organism evidence="2 3">
    <name type="scientific">Streptomyces sp. 900129855</name>
    <dbReference type="NCBI Taxonomy" id="3155129"/>
    <lineage>
        <taxon>Bacteria</taxon>
        <taxon>Bacillati</taxon>
        <taxon>Actinomycetota</taxon>
        <taxon>Actinomycetes</taxon>
        <taxon>Kitasatosporales</taxon>
        <taxon>Streptomycetaceae</taxon>
        <taxon>Streptomyces</taxon>
    </lineage>
</organism>
<evidence type="ECO:0000313" key="3">
    <source>
        <dbReference type="Proteomes" id="UP001550739"/>
    </source>
</evidence>
<proteinExistence type="predicted"/>
<dbReference type="EMBL" id="JBEZVE010000012">
    <property type="protein sequence ID" value="MEU3783384.1"/>
    <property type="molecule type" value="Genomic_DNA"/>
</dbReference>
<dbReference type="Proteomes" id="UP001550739">
    <property type="component" value="Unassembled WGS sequence"/>
</dbReference>
<protein>
    <submittedName>
        <fullName evidence="2">Uncharacterized protein</fullName>
    </submittedName>
</protein>
<evidence type="ECO:0000256" key="1">
    <source>
        <dbReference type="SAM" id="MobiDB-lite"/>
    </source>
</evidence>
<name>A0ABV2ZLE7_9ACTN</name>
<gene>
    <name evidence="2" type="ORF">AB0E89_23025</name>
</gene>
<sequence>MPATGYRSGTVNADADAPLLDEFQSRVDAALRLLTTHDIEDIDTLSLAVLLILDPPHELLGTDAPPSCPPAAVLQERVADRLAESWPRLAYGDFTTDLARDAMTAVAPVLDQLQQAAQSWRQRTVAALAERDRARDLAATLEQVTAEAARLLNAGQPEEALAILGGDGSPLDADKLATLVDDAPSARPAVRDDARGDDPACADKASACLGGGLRSEA</sequence>
<reference evidence="2 3" key="1">
    <citation type="submission" date="2024-06" db="EMBL/GenBank/DDBJ databases">
        <title>The Natural Products Discovery Center: Release of the First 8490 Sequenced Strains for Exploring Actinobacteria Biosynthetic Diversity.</title>
        <authorList>
            <person name="Kalkreuter E."/>
            <person name="Kautsar S.A."/>
            <person name="Yang D."/>
            <person name="Bader C.D."/>
            <person name="Teijaro C.N."/>
            <person name="Fluegel L."/>
            <person name="Davis C.M."/>
            <person name="Simpson J.R."/>
            <person name="Lauterbach L."/>
            <person name="Steele A.D."/>
            <person name="Gui C."/>
            <person name="Meng S."/>
            <person name="Li G."/>
            <person name="Viehrig K."/>
            <person name="Ye F."/>
            <person name="Su P."/>
            <person name="Kiefer A.F."/>
            <person name="Nichols A."/>
            <person name="Cepeda A.J."/>
            <person name="Yan W."/>
            <person name="Fan B."/>
            <person name="Jiang Y."/>
            <person name="Adhikari A."/>
            <person name="Zheng C.-J."/>
            <person name="Schuster L."/>
            <person name="Cowan T.M."/>
            <person name="Smanski M.J."/>
            <person name="Chevrette M.G."/>
            <person name="De Carvalho L.P.S."/>
            <person name="Shen B."/>
        </authorList>
    </citation>
    <scope>NUCLEOTIDE SEQUENCE [LARGE SCALE GENOMIC DNA]</scope>
    <source>
        <strain evidence="2 3">NPDC033843</strain>
    </source>
</reference>